<feature type="region of interest" description="Disordered" evidence="2">
    <location>
        <begin position="541"/>
        <end position="570"/>
    </location>
</feature>
<feature type="compositionally biased region" description="Acidic residues" evidence="2">
    <location>
        <begin position="837"/>
        <end position="848"/>
    </location>
</feature>
<feature type="compositionally biased region" description="Low complexity" evidence="2">
    <location>
        <begin position="959"/>
        <end position="974"/>
    </location>
</feature>
<gene>
    <name evidence="3" type="ORF">CYMTET_48427</name>
</gene>
<keyword evidence="4" id="KW-1185">Reference proteome</keyword>
<proteinExistence type="predicted"/>
<feature type="compositionally biased region" description="Polar residues" evidence="2">
    <location>
        <begin position="800"/>
        <end position="816"/>
    </location>
</feature>
<dbReference type="AlphaFoldDB" id="A0AAE0BSA2"/>
<feature type="compositionally biased region" description="Basic and acidic residues" evidence="2">
    <location>
        <begin position="606"/>
        <end position="617"/>
    </location>
</feature>
<dbReference type="Proteomes" id="UP001190700">
    <property type="component" value="Unassembled WGS sequence"/>
</dbReference>
<sequence length="1101" mass="118338">MLEPAVSVFPHDLGVCTMKGCNPPPRHFPLLETADTSSNPEFCERLALAEPGEQSAVAADLVRERREATVRLREEYNSLASLAAEREQELRDLRATLNHAIPELEDRPEGGSGRSHHRPHLPSRSAQSVASSASSSWSSFSPAGKKTALDLKTTRMSQMVEVELAQSMVLHHMLSRAKGDHGNAEVKLNEMKQDIARYNDTQRIARMEERRTEAIRTTSEVEGAMRELLSHVKRHAAFMGARLMKLKASDAASGHDHEAFMNRVLATRRDALKGISLMEDEFRALEKEMHDNERVKKAKLKAAGWRKGASDEQSGETPHPGEALALPVNRPSDRIFQDASAERFFKAQEAKAAALRKGTVTNSVKGMITSFSVAVAVERNSAVQEALEAMFKQIHKSTGVPYTKPEQIVSVIDGSRRKSLQIQVDETESTLEARSLRLKEMLHHHHRIVYYGDSPDPTSTSDIWDAEAQISTQEHRLQGLQSSTARLTRLLADVREGCAVLCQRIHDMSNTEAMAAAIEAVGRRTELRLLLPNGRVKPRRFRRSSTSVAAVENAPMPPARTSRGSSSASVEPSRSSFLYLFFEKEPPGHPPPLGSVPAPIVEDPGEAAKDTSNERPVEPASDAVDPAQRLLGAVQHLGISILAVMDLVPKTSMALDSPYTLSAVTVPWVRQSQLPELAPSSEAPLPTLAEEPSVVPRIAGQGGAAANSSNNAPPLPSSTSGKASSARWESPHGRREPAAGKVEECRSQKPESPPLQSGVAEVAVPQQPGGNVEAHRSSRKSSDAPREAKRSRGASEPRGSGTQTEPGVNQRATVASVSAALHKEREMQLEKLAAQQAEEEQEQEEALEEDLHFSSMRQSVKAQACSAVDEATARKAAVETAAMTLPAADDTAGLAPEVASSGTPLHSQQPPHTKQPDAAGAVAVAGPSAVIGAGDPPLVPWKPSNPRPSAPLARRSGRKPAAGGKAAPVAGPSKPSRRSLDPRGGHPLTPQSTTPEGSMAEPNTEQAEAKDPAQASATSLTEETSQMSRHAADEEVQQRINTEAPKQRGSILRRRTKMDPEPPAAGVLADSASPKKAKSDLTTKIPAGTKPPSGAAKPRNR</sequence>
<feature type="region of interest" description="Disordered" evidence="2">
    <location>
        <begin position="101"/>
        <end position="144"/>
    </location>
</feature>
<organism evidence="3 4">
    <name type="scientific">Cymbomonas tetramitiformis</name>
    <dbReference type="NCBI Taxonomy" id="36881"/>
    <lineage>
        <taxon>Eukaryota</taxon>
        <taxon>Viridiplantae</taxon>
        <taxon>Chlorophyta</taxon>
        <taxon>Pyramimonadophyceae</taxon>
        <taxon>Pyramimonadales</taxon>
        <taxon>Pyramimonadaceae</taxon>
        <taxon>Cymbomonas</taxon>
    </lineage>
</organism>
<feature type="compositionally biased region" description="Polar residues" evidence="2">
    <location>
        <begin position="1015"/>
        <end position="1028"/>
    </location>
</feature>
<feature type="compositionally biased region" description="Pro residues" evidence="2">
    <location>
        <begin position="937"/>
        <end position="949"/>
    </location>
</feature>
<feature type="compositionally biased region" description="Low complexity" evidence="2">
    <location>
        <begin position="704"/>
        <end position="720"/>
    </location>
</feature>
<name>A0AAE0BSA2_9CHLO</name>
<accession>A0AAE0BSA2</accession>
<feature type="compositionally biased region" description="Basic and acidic residues" evidence="2">
    <location>
        <begin position="773"/>
        <end position="795"/>
    </location>
</feature>
<feature type="compositionally biased region" description="Polar residues" evidence="2">
    <location>
        <begin position="900"/>
        <end position="912"/>
    </location>
</feature>
<feature type="compositionally biased region" description="Low complexity" evidence="2">
    <location>
        <begin position="918"/>
        <end position="934"/>
    </location>
</feature>
<evidence type="ECO:0000256" key="1">
    <source>
        <dbReference type="SAM" id="Coils"/>
    </source>
</evidence>
<feature type="compositionally biased region" description="Low complexity" evidence="2">
    <location>
        <begin position="123"/>
        <end position="143"/>
    </location>
</feature>
<evidence type="ECO:0000256" key="2">
    <source>
        <dbReference type="SAM" id="MobiDB-lite"/>
    </source>
</evidence>
<feature type="coiled-coil region" evidence="1">
    <location>
        <begin position="174"/>
        <end position="201"/>
    </location>
</feature>
<keyword evidence="1" id="KW-0175">Coiled coil</keyword>
<reference evidence="3 4" key="1">
    <citation type="journal article" date="2015" name="Genome Biol. Evol.">
        <title>Comparative Genomics of a Bacterivorous Green Alga Reveals Evolutionary Causalities and Consequences of Phago-Mixotrophic Mode of Nutrition.</title>
        <authorList>
            <person name="Burns J.A."/>
            <person name="Paasch A."/>
            <person name="Narechania A."/>
            <person name="Kim E."/>
        </authorList>
    </citation>
    <scope>NUCLEOTIDE SEQUENCE [LARGE SCALE GENOMIC DNA]</scope>
    <source>
        <strain evidence="3 4">PLY_AMNH</strain>
    </source>
</reference>
<feature type="region of interest" description="Disordered" evidence="2">
    <location>
        <begin position="700"/>
        <end position="848"/>
    </location>
</feature>
<evidence type="ECO:0000313" key="3">
    <source>
        <dbReference type="EMBL" id="KAK3241843.1"/>
    </source>
</evidence>
<feature type="region of interest" description="Disordered" evidence="2">
    <location>
        <begin position="888"/>
        <end position="1101"/>
    </location>
</feature>
<feature type="compositionally biased region" description="Polar residues" evidence="2">
    <location>
        <begin position="989"/>
        <end position="1006"/>
    </location>
</feature>
<feature type="compositionally biased region" description="Basic and acidic residues" evidence="2">
    <location>
        <begin position="729"/>
        <end position="749"/>
    </location>
</feature>
<feature type="region of interest" description="Disordered" evidence="2">
    <location>
        <begin position="298"/>
        <end position="329"/>
    </location>
</feature>
<comment type="caution">
    <text evidence="3">The sequence shown here is derived from an EMBL/GenBank/DDBJ whole genome shotgun (WGS) entry which is preliminary data.</text>
</comment>
<protein>
    <submittedName>
        <fullName evidence="3">Uncharacterized protein</fullName>
    </submittedName>
</protein>
<evidence type="ECO:0000313" key="4">
    <source>
        <dbReference type="Proteomes" id="UP001190700"/>
    </source>
</evidence>
<dbReference type="EMBL" id="LGRX02033292">
    <property type="protein sequence ID" value="KAK3241843.1"/>
    <property type="molecule type" value="Genomic_DNA"/>
</dbReference>
<feature type="region of interest" description="Disordered" evidence="2">
    <location>
        <begin position="590"/>
        <end position="622"/>
    </location>
</feature>